<evidence type="ECO:0000256" key="1">
    <source>
        <dbReference type="SAM" id="MobiDB-lite"/>
    </source>
</evidence>
<feature type="transmembrane region" description="Helical" evidence="2">
    <location>
        <begin position="35"/>
        <end position="59"/>
    </location>
</feature>
<feature type="region of interest" description="Disordered" evidence="1">
    <location>
        <begin position="644"/>
        <end position="677"/>
    </location>
</feature>
<keyword evidence="2" id="KW-0812">Transmembrane</keyword>
<accession>A0ABR1VL88</accession>
<feature type="transmembrane region" description="Helical" evidence="2">
    <location>
        <begin position="111"/>
        <end position="131"/>
    </location>
</feature>
<proteinExistence type="predicted"/>
<sequence length="719" mass="80653">MDTDAQIYLGSWTNWSQGSAVKGATLTTTREQGNFLIAFTALFVPFVASRFWRIFAILFHQCYSTPNKRDAVHHQRQIVLRNSSSPESAIVTFASMIWAWRREARRSWPRLLPMALFSFLSIGGFTVAGGFSAQISASDEVLLNADDCEAPTAYSQDNSTSPNDPISYWTSFENSISGYAKQCYSNNKSTDPLECSKYVVSNVPTAVMDYNATCPFKSGICRRNSSNLLLDTGHLNSNDIFGINAPRNETFTLRYVLKCAPLATENYRRNLTTGNRTFTAYNYGPGLVLKGSYQPNYTVAVPDIDTQAKYFFTFQGAFVEGLSLFTPDPVVIEPDGDVSLFFLSGNGVYFATPGDDWYRATVPNARFHSFSGNESADTYRPDEAASPLGCIEQYQWCRDPAQGQCGNLEGSTDSQISAAPWFNVTRKELEPDRPVSQTKLGSIIIWAWYALSIDSGDNLGIIINKMGAASLASQEFLSQGLMWCLRKNQWQIDVTQWWNLRLAGFQAKFVNTAQGSKNSSIRPFMIPPANAYEWEVCRNQKIRSTKYANFSILGLILTYALGALIVVISFVIPPILCFLQKRGWYNKYAYLEWEGDTAIQLHRVAHDELGYGHWSRCDETIPITRTDDLLAPFDISDPSHPMLVHIDDNTTPTETSSEEASRHSSSDEETAQESSPRMARMQFLGIPPRQSAEHFRMLTPTLSWASTSTTWMKSWNCTQ</sequence>
<reference evidence="3 4" key="1">
    <citation type="submission" date="2023-01" db="EMBL/GenBank/DDBJ databases">
        <title>Analysis of 21 Apiospora genomes using comparative genomics revels a genus with tremendous synthesis potential of carbohydrate active enzymes and secondary metabolites.</title>
        <authorList>
            <person name="Sorensen T."/>
        </authorList>
    </citation>
    <scope>NUCLEOTIDE SEQUENCE [LARGE SCALE GENOMIC DNA]</scope>
    <source>
        <strain evidence="3 4">CBS 83171</strain>
    </source>
</reference>
<feature type="transmembrane region" description="Helical" evidence="2">
    <location>
        <begin position="550"/>
        <end position="579"/>
    </location>
</feature>
<keyword evidence="4" id="KW-1185">Reference proteome</keyword>
<evidence type="ECO:0000256" key="2">
    <source>
        <dbReference type="SAM" id="Phobius"/>
    </source>
</evidence>
<dbReference type="Proteomes" id="UP001446871">
    <property type="component" value="Unassembled WGS sequence"/>
</dbReference>
<comment type="caution">
    <text evidence="3">The sequence shown here is derived from an EMBL/GenBank/DDBJ whole genome shotgun (WGS) entry which is preliminary data.</text>
</comment>
<keyword evidence="2" id="KW-0472">Membrane</keyword>
<evidence type="ECO:0000313" key="4">
    <source>
        <dbReference type="Proteomes" id="UP001446871"/>
    </source>
</evidence>
<dbReference type="EMBL" id="JAQQWM010000003">
    <property type="protein sequence ID" value="KAK8071617.1"/>
    <property type="molecule type" value="Genomic_DNA"/>
</dbReference>
<keyword evidence="2" id="KW-1133">Transmembrane helix</keyword>
<gene>
    <name evidence="3" type="ORF">PG996_004965</name>
</gene>
<name>A0ABR1VL88_9PEZI</name>
<organism evidence="3 4">
    <name type="scientific">Apiospora saccharicola</name>
    <dbReference type="NCBI Taxonomy" id="335842"/>
    <lineage>
        <taxon>Eukaryota</taxon>
        <taxon>Fungi</taxon>
        <taxon>Dikarya</taxon>
        <taxon>Ascomycota</taxon>
        <taxon>Pezizomycotina</taxon>
        <taxon>Sordariomycetes</taxon>
        <taxon>Xylariomycetidae</taxon>
        <taxon>Amphisphaeriales</taxon>
        <taxon>Apiosporaceae</taxon>
        <taxon>Apiospora</taxon>
    </lineage>
</organism>
<evidence type="ECO:0000313" key="3">
    <source>
        <dbReference type="EMBL" id="KAK8071617.1"/>
    </source>
</evidence>
<protein>
    <submittedName>
        <fullName evidence="3">Uncharacterized protein</fullName>
    </submittedName>
</protein>